<dbReference type="GO" id="GO:0004673">
    <property type="term" value="F:protein histidine kinase activity"/>
    <property type="evidence" value="ECO:0007669"/>
    <property type="project" value="UniProtKB-EC"/>
</dbReference>
<dbReference type="Pfam" id="PF02518">
    <property type="entry name" value="HATPase_c"/>
    <property type="match status" value="1"/>
</dbReference>
<dbReference type="PANTHER" id="PTHR43065:SF49">
    <property type="entry name" value="HISTIDINE KINASE"/>
    <property type="match status" value="1"/>
</dbReference>
<evidence type="ECO:0000259" key="6">
    <source>
        <dbReference type="PROSITE" id="PS50110"/>
    </source>
</evidence>
<evidence type="ECO:0000256" key="4">
    <source>
        <dbReference type="SAM" id="Phobius"/>
    </source>
</evidence>
<dbReference type="Gene3D" id="3.40.50.2300">
    <property type="match status" value="1"/>
</dbReference>
<comment type="catalytic activity">
    <reaction evidence="1">
        <text>ATP + protein L-histidine = ADP + protein N-phospho-L-histidine.</text>
        <dbReference type="EC" id="2.7.13.3"/>
    </reaction>
</comment>
<evidence type="ECO:0000313" key="8">
    <source>
        <dbReference type="Proteomes" id="UP000054851"/>
    </source>
</evidence>
<dbReference type="Gene3D" id="3.30.450.20">
    <property type="entry name" value="PAS domain"/>
    <property type="match status" value="2"/>
</dbReference>
<feature type="transmembrane region" description="Helical" evidence="4">
    <location>
        <begin position="306"/>
        <end position="327"/>
    </location>
</feature>
<keyword evidence="8" id="KW-1185">Reference proteome</keyword>
<dbReference type="PRINTS" id="PR00344">
    <property type="entry name" value="BCTRLSENSOR"/>
</dbReference>
<dbReference type="Pfam" id="PF00072">
    <property type="entry name" value="Response_reg"/>
    <property type="match status" value="1"/>
</dbReference>
<reference evidence="7" key="1">
    <citation type="submission" date="2016-01" db="EMBL/GenBank/DDBJ databases">
        <authorList>
            <person name="Peeters C."/>
        </authorList>
    </citation>
    <scope>NUCLEOTIDE SEQUENCE</scope>
    <source>
        <strain evidence="7">LMG 29322</strain>
    </source>
</reference>
<keyword evidence="4" id="KW-0812">Transmembrane</keyword>
<dbReference type="OrthoDB" id="9122097at2"/>
<dbReference type="InterPro" id="IPR004358">
    <property type="entry name" value="Sig_transdc_His_kin-like_C"/>
</dbReference>
<dbReference type="STRING" id="1777140.AWB79_07353"/>
<name>A0A158DPQ1_9BURK</name>
<dbReference type="RefSeq" id="WP_061172368.1">
    <property type="nucleotide sequence ID" value="NZ_FCOA02000053.1"/>
</dbReference>
<dbReference type="SUPFAM" id="SSF55874">
    <property type="entry name" value="ATPase domain of HSP90 chaperone/DNA topoisomerase II/histidine kinase"/>
    <property type="match status" value="1"/>
</dbReference>
<dbReference type="SMART" id="SM00387">
    <property type="entry name" value="HATPase_c"/>
    <property type="match status" value="1"/>
</dbReference>
<protein>
    <recommendedName>
        <fullName evidence="2">histidine kinase</fullName>
        <ecNumber evidence="2">2.7.13.3</ecNumber>
    </recommendedName>
</protein>
<dbReference type="InterPro" id="IPR003594">
    <property type="entry name" value="HATPase_dom"/>
</dbReference>
<sequence>MNEPEEHSGFGAAESMPSLPPLDFRAARRRLVAALIASVIVPFAFFWLYGYYTYQRALSETGASLQRLVRVVDENANTLFSINRELIERVEELLGSGDAAFIARSQPELHDALARLAASHPQIAALSVLDEHGRLILSSRFYPAPNVSIGDRADFIETRDTRAAFHVSMPERGRVKNTDIVNSLTARYAKDGRFLGEISIALRRDYLMSFYRELAEHDPALTLALHRADGALLARYPAVQPDAPRSHDVLAAAFAQGKSAGLMRYVSPLDDDEKLAAWRRVDDYPVYAAAGFSIHDVRAAWWRRDVSIASIALIPCIGLWLLIAFSLRRLAAEEAAWHNWRGELGRRRTAEAATRRLQRMGALGNLVANVAHDFNNLLMVVASNMEIARRKGYNGLAKEVAAVERASVSAQSLARRLMSVARRQPLHLQVIRLDRWMKECDPLVRTSVGDKVTLRTHVPESTWPVCVDATELTSALINIAVNARDAMPDGGEFDITCTNVRLQQEHDGLAPGEYVLISCQDTGTGMRPEVALHAFEPLFTTKGAGAGTGLGLAQVLAMAEQAGGAARADTAWGYGTTIHIHLPHWTGEIEALAETPPVASVRRDAPASTALLVEDNEEVAAGLCAVLEVLGWQARHAASGDAALNVLEAGGEFDLVLSDIQMPGACDGIRLAEWIKAKRPRQPVALMTGYADQLEQARRTGFTILAKPFNIDDLKALLDGLPVRHAGEA</sequence>
<organism evidence="7 8">
    <name type="scientific">Caballeronia hypogeia</name>
    <dbReference type="NCBI Taxonomy" id="1777140"/>
    <lineage>
        <taxon>Bacteria</taxon>
        <taxon>Pseudomonadati</taxon>
        <taxon>Pseudomonadota</taxon>
        <taxon>Betaproteobacteria</taxon>
        <taxon>Burkholderiales</taxon>
        <taxon>Burkholderiaceae</taxon>
        <taxon>Caballeronia</taxon>
    </lineage>
</organism>
<dbReference type="CDD" id="cd12915">
    <property type="entry name" value="PDC2_DGC_like"/>
    <property type="match status" value="1"/>
</dbReference>
<evidence type="ECO:0000259" key="5">
    <source>
        <dbReference type="PROSITE" id="PS50109"/>
    </source>
</evidence>
<accession>A0A158DPQ1</accession>
<dbReference type="InterPro" id="IPR011006">
    <property type="entry name" value="CheY-like_superfamily"/>
</dbReference>
<dbReference type="SUPFAM" id="SSF52172">
    <property type="entry name" value="CheY-like"/>
    <property type="match status" value="1"/>
</dbReference>
<evidence type="ECO:0000313" key="7">
    <source>
        <dbReference type="EMBL" id="SAK96599.1"/>
    </source>
</evidence>
<dbReference type="EMBL" id="FCOA02000053">
    <property type="protein sequence ID" value="SAK96599.1"/>
    <property type="molecule type" value="Genomic_DNA"/>
</dbReference>
<dbReference type="CDD" id="cd17546">
    <property type="entry name" value="REC_hyHK_CKI1_RcsC-like"/>
    <property type="match status" value="1"/>
</dbReference>
<feature type="modified residue" description="4-aspartylphosphate" evidence="3">
    <location>
        <position position="659"/>
    </location>
</feature>
<dbReference type="Gene3D" id="1.10.287.130">
    <property type="match status" value="1"/>
</dbReference>
<keyword evidence="4" id="KW-1133">Transmembrane helix</keyword>
<comment type="caution">
    <text evidence="7">The sequence shown here is derived from an EMBL/GenBank/DDBJ whole genome shotgun (WGS) entry which is preliminary data.</text>
</comment>
<dbReference type="GO" id="GO:0000160">
    <property type="term" value="P:phosphorelay signal transduction system"/>
    <property type="evidence" value="ECO:0007669"/>
    <property type="project" value="InterPro"/>
</dbReference>
<dbReference type="PANTHER" id="PTHR43065">
    <property type="entry name" value="SENSOR HISTIDINE KINASE"/>
    <property type="match status" value="1"/>
</dbReference>
<dbReference type="Proteomes" id="UP000054851">
    <property type="component" value="Unassembled WGS sequence"/>
</dbReference>
<proteinExistence type="predicted"/>
<dbReference type="PROSITE" id="PS50110">
    <property type="entry name" value="RESPONSE_REGULATORY"/>
    <property type="match status" value="1"/>
</dbReference>
<dbReference type="PROSITE" id="PS50109">
    <property type="entry name" value="HIS_KIN"/>
    <property type="match status" value="1"/>
</dbReference>
<feature type="domain" description="Histidine kinase" evidence="5">
    <location>
        <begin position="369"/>
        <end position="586"/>
    </location>
</feature>
<dbReference type="SMART" id="SM00448">
    <property type="entry name" value="REC"/>
    <property type="match status" value="1"/>
</dbReference>
<dbReference type="Gene3D" id="3.30.565.10">
    <property type="entry name" value="Histidine kinase-like ATPase, C-terminal domain"/>
    <property type="match status" value="1"/>
</dbReference>
<dbReference type="EC" id="2.7.13.3" evidence="2"/>
<dbReference type="InterPro" id="IPR005467">
    <property type="entry name" value="His_kinase_dom"/>
</dbReference>
<feature type="transmembrane region" description="Helical" evidence="4">
    <location>
        <begin position="31"/>
        <end position="52"/>
    </location>
</feature>
<feature type="domain" description="Response regulatory" evidence="6">
    <location>
        <begin position="609"/>
        <end position="722"/>
    </location>
</feature>
<keyword evidence="3" id="KW-0597">Phosphoprotein</keyword>
<dbReference type="InterPro" id="IPR036890">
    <property type="entry name" value="HATPase_C_sf"/>
</dbReference>
<evidence type="ECO:0000256" key="3">
    <source>
        <dbReference type="PROSITE-ProRule" id="PRU00169"/>
    </source>
</evidence>
<dbReference type="AlphaFoldDB" id="A0A158DPQ1"/>
<dbReference type="InterPro" id="IPR001789">
    <property type="entry name" value="Sig_transdc_resp-reg_receiver"/>
</dbReference>
<dbReference type="CDD" id="cd12914">
    <property type="entry name" value="PDC1_DGC_like"/>
    <property type="match status" value="1"/>
</dbReference>
<evidence type="ECO:0000256" key="1">
    <source>
        <dbReference type="ARBA" id="ARBA00000085"/>
    </source>
</evidence>
<keyword evidence="7" id="KW-0808">Transferase</keyword>
<evidence type="ECO:0000256" key="2">
    <source>
        <dbReference type="ARBA" id="ARBA00012438"/>
    </source>
</evidence>
<keyword evidence="4" id="KW-0472">Membrane</keyword>
<keyword evidence="7" id="KW-0418">Kinase</keyword>
<gene>
    <name evidence="7" type="ORF">AWB79_07353</name>
</gene>